<name>A0ABN9VBG8_9DINO</name>
<organism evidence="2 3">
    <name type="scientific">Prorocentrum cordatum</name>
    <dbReference type="NCBI Taxonomy" id="2364126"/>
    <lineage>
        <taxon>Eukaryota</taxon>
        <taxon>Sar</taxon>
        <taxon>Alveolata</taxon>
        <taxon>Dinophyceae</taxon>
        <taxon>Prorocentrales</taxon>
        <taxon>Prorocentraceae</taxon>
        <taxon>Prorocentrum</taxon>
    </lineage>
</organism>
<reference evidence="2" key="1">
    <citation type="submission" date="2023-10" db="EMBL/GenBank/DDBJ databases">
        <authorList>
            <person name="Chen Y."/>
            <person name="Shah S."/>
            <person name="Dougan E. K."/>
            <person name="Thang M."/>
            <person name="Chan C."/>
        </authorList>
    </citation>
    <scope>NUCLEOTIDE SEQUENCE [LARGE SCALE GENOMIC DNA]</scope>
</reference>
<comment type="caution">
    <text evidence="2">The sequence shown here is derived from an EMBL/GenBank/DDBJ whole genome shotgun (WGS) entry which is preliminary data.</text>
</comment>
<proteinExistence type="predicted"/>
<protein>
    <submittedName>
        <fullName evidence="2">Uncharacterized protein</fullName>
    </submittedName>
</protein>
<feature type="compositionally biased region" description="Low complexity" evidence="1">
    <location>
        <begin position="216"/>
        <end position="238"/>
    </location>
</feature>
<evidence type="ECO:0000313" key="2">
    <source>
        <dbReference type="EMBL" id="CAK0869304.1"/>
    </source>
</evidence>
<feature type="region of interest" description="Disordered" evidence="1">
    <location>
        <begin position="191"/>
        <end position="249"/>
    </location>
</feature>
<accession>A0ABN9VBG8</accession>
<keyword evidence="3" id="KW-1185">Reference proteome</keyword>
<evidence type="ECO:0000256" key="1">
    <source>
        <dbReference type="SAM" id="MobiDB-lite"/>
    </source>
</evidence>
<dbReference type="Proteomes" id="UP001189429">
    <property type="component" value="Unassembled WGS sequence"/>
</dbReference>
<evidence type="ECO:0000313" key="3">
    <source>
        <dbReference type="Proteomes" id="UP001189429"/>
    </source>
</evidence>
<gene>
    <name evidence="2" type="ORF">PCOR1329_LOCUS55709</name>
</gene>
<dbReference type="EMBL" id="CAUYUJ010016838">
    <property type="protein sequence ID" value="CAK0869304.1"/>
    <property type="molecule type" value="Genomic_DNA"/>
</dbReference>
<feature type="compositionally biased region" description="Basic residues" evidence="1">
    <location>
        <begin position="239"/>
        <end position="249"/>
    </location>
</feature>
<sequence>MDSCSDICQLITTAPSLSFISLADNLFSLRSVGYFMTAVMDRQHTKKLTPLDLLDLQGNEGLVAAVVAPIPEGLLKQVKMALSRGPGTLPSKGAELIAQVMRALWRFLHDTSHPQVRDTSPDEVAFQVMDKVTVRKMENALMKILLLGADGDPNQDTIDTARPVTANFAFIPLLEGEARQGGMGESKSAAVLPVAAEESRAPRCRGAAGRSRRPRSCASSRCSSSGQRGRSPRTPLRTSSRRSSRRARS</sequence>